<dbReference type="GO" id="GO:0005737">
    <property type="term" value="C:cytoplasm"/>
    <property type="evidence" value="ECO:0007669"/>
    <property type="project" value="UniProtKB-SubCell"/>
</dbReference>
<name>A0AAD9NXI2_RIDPI</name>
<evidence type="ECO:0000256" key="5">
    <source>
        <dbReference type="ARBA" id="ARBA00022737"/>
    </source>
</evidence>
<dbReference type="PROSITE" id="PS51140">
    <property type="entry name" value="CUE"/>
    <property type="match status" value="1"/>
</dbReference>
<dbReference type="CDD" id="cd04016">
    <property type="entry name" value="C2_Tollip"/>
    <property type="match status" value="1"/>
</dbReference>
<dbReference type="InterPro" id="IPR037301">
    <property type="entry name" value="Tollip_C2"/>
</dbReference>
<gene>
    <name evidence="11" type="ORF">NP493_274g02013</name>
</gene>
<evidence type="ECO:0000256" key="1">
    <source>
        <dbReference type="ARBA" id="ARBA00004496"/>
    </source>
</evidence>
<dbReference type="FunFam" id="2.60.40.150:FF:000055">
    <property type="entry name" value="Toll-interacting protein-like Protein"/>
    <property type="match status" value="1"/>
</dbReference>
<dbReference type="SUPFAM" id="SSF46934">
    <property type="entry name" value="UBA-like"/>
    <property type="match status" value="1"/>
</dbReference>
<evidence type="ECO:0000256" key="6">
    <source>
        <dbReference type="ARBA" id="ARBA00022859"/>
    </source>
</evidence>
<evidence type="ECO:0000256" key="8">
    <source>
        <dbReference type="ARBA" id="ARBA00023198"/>
    </source>
</evidence>
<dbReference type="GO" id="GO:0045087">
    <property type="term" value="P:innate immune response"/>
    <property type="evidence" value="ECO:0007669"/>
    <property type="project" value="UniProtKB-KW"/>
</dbReference>
<evidence type="ECO:0000256" key="3">
    <source>
        <dbReference type="ARBA" id="ARBA00022490"/>
    </source>
</evidence>
<comment type="similarity">
    <text evidence="2">Belongs to the tollip family.</text>
</comment>
<dbReference type="PANTHER" id="PTHR16461">
    <property type="entry name" value="TOLL-INTERACTING PROTEIN"/>
    <property type="match status" value="1"/>
</dbReference>
<dbReference type="GO" id="GO:0006511">
    <property type="term" value="P:ubiquitin-dependent protein catabolic process"/>
    <property type="evidence" value="ECO:0007669"/>
    <property type="project" value="TreeGrafter"/>
</dbReference>
<proteinExistence type="inferred from homology"/>
<dbReference type="GO" id="GO:0043130">
    <property type="term" value="F:ubiquitin binding"/>
    <property type="evidence" value="ECO:0007669"/>
    <property type="project" value="InterPro"/>
</dbReference>
<dbReference type="GO" id="GO:0031624">
    <property type="term" value="F:ubiquitin conjugating enzyme binding"/>
    <property type="evidence" value="ECO:0007669"/>
    <property type="project" value="TreeGrafter"/>
</dbReference>
<keyword evidence="7" id="KW-0072">Autophagy</keyword>
<evidence type="ECO:0000259" key="10">
    <source>
        <dbReference type="PROSITE" id="PS51140"/>
    </source>
</evidence>
<evidence type="ECO:0000259" key="9">
    <source>
        <dbReference type="PROSITE" id="PS50004"/>
    </source>
</evidence>
<evidence type="ECO:0000313" key="12">
    <source>
        <dbReference type="Proteomes" id="UP001209878"/>
    </source>
</evidence>
<dbReference type="GO" id="GO:0006914">
    <property type="term" value="P:autophagy"/>
    <property type="evidence" value="ECO:0007669"/>
    <property type="project" value="UniProtKB-KW"/>
</dbReference>
<keyword evidence="4" id="KW-0399">Innate immunity</keyword>
<sequence>MANQIGDRRQQVMLGDLPEDFLRMPDTPQQYPAVVHPQGYTFNPVSQTKLTVTVIQAKLAKNYGFTKMDPYCRLRIGHSVFETPTAHNGAKSPNWNKTLNCYVPDGVDSIYVEVFDERAFTMDERIAWTHVQIPESVFAGETSDDWYLLSGQQGDAREGMINLVISYSKVPMQQMVVQQPLMYTTGQPAVMAPQTVPLYYPAPGMPGYVMPAAQPAGPRFTEDDVQQIKEMFPDTDVEVVRSLLETNLGNKDTTINNLLAMQST</sequence>
<comment type="caution">
    <text evidence="11">The sequence shown here is derived from an EMBL/GenBank/DDBJ whole genome shotgun (WGS) entry which is preliminary data.</text>
</comment>
<organism evidence="11 12">
    <name type="scientific">Ridgeia piscesae</name>
    <name type="common">Tubeworm</name>
    <dbReference type="NCBI Taxonomy" id="27915"/>
    <lineage>
        <taxon>Eukaryota</taxon>
        <taxon>Metazoa</taxon>
        <taxon>Spiralia</taxon>
        <taxon>Lophotrochozoa</taxon>
        <taxon>Annelida</taxon>
        <taxon>Polychaeta</taxon>
        <taxon>Sedentaria</taxon>
        <taxon>Canalipalpata</taxon>
        <taxon>Sabellida</taxon>
        <taxon>Siboglinidae</taxon>
        <taxon>Ridgeia</taxon>
    </lineage>
</organism>
<evidence type="ECO:0000256" key="4">
    <source>
        <dbReference type="ARBA" id="ARBA00022588"/>
    </source>
</evidence>
<dbReference type="InterPro" id="IPR035892">
    <property type="entry name" value="C2_domain_sf"/>
</dbReference>
<dbReference type="SMART" id="SM00239">
    <property type="entry name" value="C2"/>
    <property type="match status" value="1"/>
</dbReference>
<evidence type="ECO:0000256" key="7">
    <source>
        <dbReference type="ARBA" id="ARBA00023006"/>
    </source>
</evidence>
<dbReference type="Pfam" id="PF00168">
    <property type="entry name" value="C2"/>
    <property type="match status" value="1"/>
</dbReference>
<dbReference type="Gene3D" id="2.60.40.150">
    <property type="entry name" value="C2 domain"/>
    <property type="match status" value="1"/>
</dbReference>
<dbReference type="EMBL" id="JAODUO010000273">
    <property type="protein sequence ID" value="KAK2184273.1"/>
    <property type="molecule type" value="Genomic_DNA"/>
</dbReference>
<dbReference type="InterPro" id="IPR000008">
    <property type="entry name" value="C2_dom"/>
</dbReference>
<dbReference type="Proteomes" id="UP001209878">
    <property type="component" value="Unassembled WGS sequence"/>
</dbReference>
<dbReference type="AlphaFoldDB" id="A0AAD9NXI2"/>
<protein>
    <recommendedName>
        <fullName evidence="13">Toll-interacting protein</fullName>
    </recommendedName>
</protein>
<feature type="domain" description="CUE" evidence="10">
    <location>
        <begin position="220"/>
        <end position="263"/>
    </location>
</feature>
<evidence type="ECO:0000256" key="2">
    <source>
        <dbReference type="ARBA" id="ARBA00009278"/>
    </source>
</evidence>
<comment type="subcellular location">
    <subcellularLocation>
        <location evidence="1">Cytoplasm</location>
    </subcellularLocation>
</comment>
<dbReference type="SUPFAM" id="SSF49562">
    <property type="entry name" value="C2 domain (Calcium/lipid-binding domain, CaLB)"/>
    <property type="match status" value="1"/>
</dbReference>
<dbReference type="InterPro" id="IPR003892">
    <property type="entry name" value="CUE"/>
</dbReference>
<evidence type="ECO:0000313" key="11">
    <source>
        <dbReference type="EMBL" id="KAK2184273.1"/>
    </source>
</evidence>
<keyword evidence="8" id="KW-0395">Inflammatory response</keyword>
<dbReference type="PROSITE" id="PS50004">
    <property type="entry name" value="C2"/>
    <property type="match status" value="1"/>
</dbReference>
<dbReference type="PANTHER" id="PTHR16461:SF5">
    <property type="entry name" value="TOLL-INTERACTING PROTEIN"/>
    <property type="match status" value="1"/>
</dbReference>
<keyword evidence="6" id="KW-0391">Immunity</keyword>
<keyword evidence="3" id="KW-0963">Cytoplasm</keyword>
<dbReference type="FunFam" id="1.10.8.10:FF:000036">
    <property type="entry name" value="Toll-interacting protein-like Protein"/>
    <property type="match status" value="1"/>
</dbReference>
<accession>A0AAD9NXI2</accession>
<keyword evidence="5" id="KW-0677">Repeat</keyword>
<dbReference type="InterPro" id="IPR009060">
    <property type="entry name" value="UBA-like_sf"/>
</dbReference>
<dbReference type="SMART" id="SM00546">
    <property type="entry name" value="CUE"/>
    <property type="match status" value="1"/>
</dbReference>
<reference evidence="11" key="1">
    <citation type="journal article" date="2023" name="Mol. Biol. Evol.">
        <title>Third-Generation Sequencing Reveals the Adaptive Role of the Epigenome in Three Deep-Sea Polychaetes.</title>
        <authorList>
            <person name="Perez M."/>
            <person name="Aroh O."/>
            <person name="Sun Y."/>
            <person name="Lan Y."/>
            <person name="Juniper S.K."/>
            <person name="Young C.R."/>
            <person name="Angers B."/>
            <person name="Qian P.Y."/>
        </authorList>
    </citation>
    <scope>NUCLEOTIDE SEQUENCE</scope>
    <source>
        <strain evidence="11">R07B-5</strain>
    </source>
</reference>
<keyword evidence="12" id="KW-1185">Reference proteome</keyword>
<dbReference type="Pfam" id="PF02845">
    <property type="entry name" value="CUE"/>
    <property type="match status" value="1"/>
</dbReference>
<evidence type="ECO:0008006" key="13">
    <source>
        <dbReference type="Google" id="ProtNLM"/>
    </source>
</evidence>
<dbReference type="Gene3D" id="1.10.8.10">
    <property type="entry name" value="DNA helicase RuvA subunit, C-terminal domain"/>
    <property type="match status" value="1"/>
</dbReference>
<feature type="domain" description="C2" evidence="9">
    <location>
        <begin position="24"/>
        <end position="147"/>
    </location>
</feature>